<evidence type="ECO:0000259" key="3">
    <source>
        <dbReference type="Pfam" id="PF00868"/>
    </source>
</evidence>
<proteinExistence type="inferred from homology"/>
<evidence type="ECO:0000256" key="1">
    <source>
        <dbReference type="ARBA" id="ARBA00005968"/>
    </source>
</evidence>
<organism evidence="4 5">
    <name type="scientific">Naja naja</name>
    <name type="common">Indian cobra</name>
    <dbReference type="NCBI Taxonomy" id="35670"/>
    <lineage>
        <taxon>Eukaryota</taxon>
        <taxon>Metazoa</taxon>
        <taxon>Chordata</taxon>
        <taxon>Craniata</taxon>
        <taxon>Vertebrata</taxon>
        <taxon>Euteleostomi</taxon>
        <taxon>Lepidosauria</taxon>
        <taxon>Squamata</taxon>
        <taxon>Bifurcata</taxon>
        <taxon>Unidentata</taxon>
        <taxon>Episquamata</taxon>
        <taxon>Toxicofera</taxon>
        <taxon>Serpentes</taxon>
        <taxon>Colubroidea</taxon>
        <taxon>Elapidae</taxon>
        <taxon>Elapinae</taxon>
        <taxon>Naja</taxon>
    </lineage>
</organism>
<evidence type="ECO:0000313" key="5">
    <source>
        <dbReference type="Proteomes" id="UP000694559"/>
    </source>
</evidence>
<dbReference type="InterPro" id="IPR014756">
    <property type="entry name" value="Ig_E-set"/>
</dbReference>
<protein>
    <recommendedName>
        <fullName evidence="3">Transglutaminase N-terminal domain-containing protein</fullName>
    </recommendedName>
</protein>
<feature type="domain" description="Transglutaminase N-terminal" evidence="3">
    <location>
        <begin position="13"/>
        <end position="69"/>
    </location>
</feature>
<reference evidence="4" key="2">
    <citation type="submission" date="2025-09" db="UniProtKB">
        <authorList>
            <consortium name="Ensembl"/>
        </authorList>
    </citation>
    <scope>IDENTIFICATION</scope>
</reference>
<feature type="region of interest" description="Disordered" evidence="2">
    <location>
        <begin position="74"/>
        <end position="96"/>
    </location>
</feature>
<dbReference type="Gene3D" id="2.60.40.10">
    <property type="entry name" value="Immunoglobulins"/>
    <property type="match status" value="1"/>
</dbReference>
<reference evidence="4" key="1">
    <citation type="submission" date="2025-08" db="UniProtKB">
        <authorList>
            <consortium name="Ensembl"/>
        </authorList>
    </citation>
    <scope>IDENTIFICATION</scope>
</reference>
<feature type="compositionally biased region" description="Basic and acidic residues" evidence="2">
    <location>
        <begin position="76"/>
        <end position="85"/>
    </location>
</feature>
<dbReference type="SUPFAM" id="SSF81296">
    <property type="entry name" value="E set domains"/>
    <property type="match status" value="1"/>
</dbReference>
<evidence type="ECO:0000313" key="4">
    <source>
        <dbReference type="Ensembl" id="ENSNNAP00000014416.1"/>
    </source>
</evidence>
<comment type="similarity">
    <text evidence="1">Belongs to the transglutaminase superfamily. Transglutaminase family.</text>
</comment>
<dbReference type="InterPro" id="IPR001102">
    <property type="entry name" value="Transglutaminase_N"/>
</dbReference>
<dbReference type="Ensembl" id="ENSNNAT00000015112.1">
    <property type="protein sequence ID" value="ENSNNAP00000014416.1"/>
    <property type="gene ID" value="ENSNNAG00000009720.1"/>
</dbReference>
<accession>A0A8C7DZ41</accession>
<sequence>MLFAGNPLRAVGVDFLRDDNTRLHHINEFSHSSLIVRCGQEFHLKVTFNRELQDNDKVTLQLSIGKHWQLLSSKDQQQEECKPPELQEAAASDALR</sequence>
<name>A0A8C7DZ41_NAJNA</name>
<dbReference type="OrthoDB" id="437511at2759"/>
<dbReference type="AlphaFoldDB" id="A0A8C7DZ41"/>
<keyword evidence="5" id="KW-1185">Reference proteome</keyword>
<dbReference type="Pfam" id="PF00868">
    <property type="entry name" value="Transglut_N"/>
    <property type="match status" value="1"/>
</dbReference>
<dbReference type="GeneTree" id="ENSGT01040000244564"/>
<dbReference type="Proteomes" id="UP000694559">
    <property type="component" value="Unplaced"/>
</dbReference>
<dbReference type="InterPro" id="IPR013783">
    <property type="entry name" value="Ig-like_fold"/>
</dbReference>
<evidence type="ECO:0000256" key="2">
    <source>
        <dbReference type="SAM" id="MobiDB-lite"/>
    </source>
</evidence>